<keyword evidence="2" id="KW-1185">Reference proteome</keyword>
<dbReference type="EMBL" id="JAUTXU010000054">
    <property type="protein sequence ID" value="KAK3714713.1"/>
    <property type="molecule type" value="Genomic_DNA"/>
</dbReference>
<dbReference type="Proteomes" id="UP001281147">
    <property type="component" value="Unassembled WGS sequence"/>
</dbReference>
<accession>A0ACC3NCW0</accession>
<sequence>MPPLKFSTILLMLFLHYIGLATCGSNSTARRITNERRWFSLLPVPANGDLPDRDKAAWPPVYELDSARHRVTVHAVRYCFIRGSDYDSVNDVLRRAIEMWEPAMQMSLLRFRPGNKVGGRGNICGEPGMRSDAVQIEQGYGKTATSVGYNYASSRERRHYMKFTRRDQTRVTKSDYSNMAHELGEPALLSKSTEHSADSGEGHAIGFYHEFARPDRNQHVDFRCENLFDYDRVKHEIETAPHAPGHDTIELACRDANVANEYGFSALNYVPWDETRAMWTQWSRKFDRESIMMYHWRAGAKKGANAVWPDDAVLLGKEADGSKYRTFEGGIEDPEAPEISAGDIVRVAQLYPDPNNARAAGIVRLPEWQPVEPNYWMGVDTVS</sequence>
<organism evidence="1 2">
    <name type="scientific">Vermiconidia calcicola</name>
    <dbReference type="NCBI Taxonomy" id="1690605"/>
    <lineage>
        <taxon>Eukaryota</taxon>
        <taxon>Fungi</taxon>
        <taxon>Dikarya</taxon>
        <taxon>Ascomycota</taxon>
        <taxon>Pezizomycotina</taxon>
        <taxon>Dothideomycetes</taxon>
        <taxon>Dothideomycetidae</taxon>
        <taxon>Mycosphaerellales</taxon>
        <taxon>Extremaceae</taxon>
        <taxon>Vermiconidia</taxon>
    </lineage>
</organism>
<name>A0ACC3NCW0_9PEZI</name>
<reference evidence="1" key="1">
    <citation type="submission" date="2023-07" db="EMBL/GenBank/DDBJ databases">
        <title>Black Yeasts Isolated from many extreme environments.</title>
        <authorList>
            <person name="Coleine C."/>
            <person name="Stajich J.E."/>
            <person name="Selbmann L."/>
        </authorList>
    </citation>
    <scope>NUCLEOTIDE SEQUENCE</scope>
    <source>
        <strain evidence="1">CCFEE 5714</strain>
    </source>
</reference>
<proteinExistence type="predicted"/>
<evidence type="ECO:0000313" key="2">
    <source>
        <dbReference type="Proteomes" id="UP001281147"/>
    </source>
</evidence>
<gene>
    <name evidence="1" type="ORF">LTR37_007693</name>
</gene>
<evidence type="ECO:0000313" key="1">
    <source>
        <dbReference type="EMBL" id="KAK3714713.1"/>
    </source>
</evidence>
<comment type="caution">
    <text evidence="1">The sequence shown here is derived from an EMBL/GenBank/DDBJ whole genome shotgun (WGS) entry which is preliminary data.</text>
</comment>
<protein>
    <submittedName>
        <fullName evidence="1">Uncharacterized protein</fullName>
    </submittedName>
</protein>